<dbReference type="EMBL" id="LAZR01024858">
    <property type="protein sequence ID" value="KKL73775.1"/>
    <property type="molecule type" value="Genomic_DNA"/>
</dbReference>
<protein>
    <submittedName>
        <fullName evidence="1">Uncharacterized protein</fullName>
    </submittedName>
</protein>
<accession>A0A0F9GWQ6</accession>
<dbReference type="AlphaFoldDB" id="A0A0F9GWQ6"/>
<sequence length="66" mass="7032">MKKTSISLAVAAAVAKDPNLFDPTTVGPCTVCAGFAPADIELYRMDPDWKCYCDPSVPPSEILKDG</sequence>
<comment type="caution">
    <text evidence="1">The sequence shown here is derived from an EMBL/GenBank/DDBJ whole genome shotgun (WGS) entry which is preliminary data.</text>
</comment>
<proteinExistence type="predicted"/>
<organism evidence="1">
    <name type="scientific">marine sediment metagenome</name>
    <dbReference type="NCBI Taxonomy" id="412755"/>
    <lineage>
        <taxon>unclassified sequences</taxon>
        <taxon>metagenomes</taxon>
        <taxon>ecological metagenomes</taxon>
    </lineage>
</organism>
<name>A0A0F9GWQ6_9ZZZZ</name>
<reference evidence="1" key="1">
    <citation type="journal article" date="2015" name="Nature">
        <title>Complex archaea that bridge the gap between prokaryotes and eukaryotes.</title>
        <authorList>
            <person name="Spang A."/>
            <person name="Saw J.H."/>
            <person name="Jorgensen S.L."/>
            <person name="Zaremba-Niedzwiedzka K."/>
            <person name="Martijn J."/>
            <person name="Lind A.E."/>
            <person name="van Eijk R."/>
            <person name="Schleper C."/>
            <person name="Guy L."/>
            <person name="Ettema T.J."/>
        </authorList>
    </citation>
    <scope>NUCLEOTIDE SEQUENCE</scope>
</reference>
<evidence type="ECO:0000313" key="1">
    <source>
        <dbReference type="EMBL" id="KKL73775.1"/>
    </source>
</evidence>
<gene>
    <name evidence="1" type="ORF">LCGC14_2071530</name>
</gene>